<dbReference type="PANTHER" id="PTHR43673:SF10">
    <property type="entry name" value="NADH DEHYDROGENASE_NAD(P)H NITROREDUCTASE XCC3605-RELATED"/>
    <property type="match status" value="1"/>
</dbReference>
<feature type="domain" description="Nitroreductase" evidence="4">
    <location>
        <begin position="43"/>
        <end position="187"/>
    </location>
</feature>
<dbReference type="Gene3D" id="3.40.109.10">
    <property type="entry name" value="NADH Oxidase"/>
    <property type="match status" value="1"/>
</dbReference>
<keyword evidence="6" id="KW-1185">Reference proteome</keyword>
<comment type="similarity">
    <text evidence="1">Belongs to the nitroreductase family.</text>
</comment>
<dbReference type="Proteomes" id="UP000759131">
    <property type="component" value="Unassembled WGS sequence"/>
</dbReference>
<evidence type="ECO:0000256" key="3">
    <source>
        <dbReference type="SAM" id="SignalP"/>
    </source>
</evidence>
<evidence type="ECO:0000256" key="2">
    <source>
        <dbReference type="ARBA" id="ARBA00023002"/>
    </source>
</evidence>
<feature type="signal peptide" evidence="3">
    <location>
        <begin position="1"/>
        <end position="16"/>
    </location>
</feature>
<protein>
    <recommendedName>
        <fullName evidence="4">Nitroreductase domain-containing protein</fullName>
    </recommendedName>
</protein>
<evidence type="ECO:0000259" key="4">
    <source>
        <dbReference type="Pfam" id="PF00881"/>
    </source>
</evidence>
<dbReference type="AlphaFoldDB" id="A0A7R9LI75"/>
<keyword evidence="2" id="KW-0560">Oxidoreductase</keyword>
<name>A0A7R9LI75_9ACAR</name>
<evidence type="ECO:0000313" key="5">
    <source>
        <dbReference type="EMBL" id="CAD7642201.1"/>
    </source>
</evidence>
<evidence type="ECO:0000256" key="1">
    <source>
        <dbReference type="ARBA" id="ARBA00007118"/>
    </source>
</evidence>
<evidence type="ECO:0000313" key="6">
    <source>
        <dbReference type="Proteomes" id="UP000759131"/>
    </source>
</evidence>
<dbReference type="EMBL" id="OC881306">
    <property type="protein sequence ID" value="CAD7642201.1"/>
    <property type="molecule type" value="Genomic_DNA"/>
</dbReference>
<sequence>MYKVLCLGVLLGLVINFKLDDDHYDPVPIKERKIDYTIHPILASRTSQTEMTGAAISDSDLMAIFEAARWAPSAYNIQPWRFIYAKHGTARFTDFLTTLESYNQVWAKNASVIIYQIGANWQMEKGDVQQVTYNTFDSGSSFMSLSLEANGRGYVSHAMAGLNYDKAYKTLGVTKTSHTIHLAIALGVPPVTRAAPETIGTITISCAFISHFNVLGNDISTLLKYWPIASTVSGAGLLLVLGGTGSWLVVATVADVCVDLTCLVKLDKCLYQIV</sequence>
<dbReference type="InterPro" id="IPR000415">
    <property type="entry name" value="Nitroreductase-like"/>
</dbReference>
<gene>
    <name evidence="5" type="ORF">OSB1V03_LOCUS19033</name>
</gene>
<reference evidence="5" key="1">
    <citation type="submission" date="2020-11" db="EMBL/GenBank/DDBJ databases">
        <authorList>
            <person name="Tran Van P."/>
        </authorList>
    </citation>
    <scope>NUCLEOTIDE SEQUENCE</scope>
</reference>
<keyword evidence="3" id="KW-0732">Signal</keyword>
<proteinExistence type="inferred from homology"/>
<accession>A0A7R9LI75</accession>
<organism evidence="5">
    <name type="scientific">Medioppia subpectinata</name>
    <dbReference type="NCBI Taxonomy" id="1979941"/>
    <lineage>
        <taxon>Eukaryota</taxon>
        <taxon>Metazoa</taxon>
        <taxon>Ecdysozoa</taxon>
        <taxon>Arthropoda</taxon>
        <taxon>Chelicerata</taxon>
        <taxon>Arachnida</taxon>
        <taxon>Acari</taxon>
        <taxon>Acariformes</taxon>
        <taxon>Sarcoptiformes</taxon>
        <taxon>Oribatida</taxon>
        <taxon>Brachypylina</taxon>
        <taxon>Oppioidea</taxon>
        <taxon>Oppiidae</taxon>
        <taxon>Medioppia</taxon>
    </lineage>
</organism>
<dbReference type="PANTHER" id="PTHR43673">
    <property type="entry name" value="NAD(P)H NITROREDUCTASE YDGI-RELATED"/>
    <property type="match status" value="1"/>
</dbReference>
<dbReference type="EMBL" id="CAJPIZ010026731">
    <property type="protein sequence ID" value="CAG2119084.1"/>
    <property type="molecule type" value="Genomic_DNA"/>
</dbReference>
<dbReference type="GO" id="GO:0140616">
    <property type="term" value="F:iodotyrosine deiodinase activity"/>
    <property type="evidence" value="ECO:0007669"/>
    <property type="project" value="UniProtKB-ARBA"/>
</dbReference>
<dbReference type="Pfam" id="PF00881">
    <property type="entry name" value="Nitroreductase"/>
    <property type="match status" value="1"/>
</dbReference>
<feature type="chain" id="PRO_5035680363" description="Nitroreductase domain-containing protein" evidence="3">
    <location>
        <begin position="17"/>
        <end position="274"/>
    </location>
</feature>
<dbReference type="SUPFAM" id="SSF55469">
    <property type="entry name" value="FMN-dependent nitroreductase-like"/>
    <property type="match status" value="1"/>
</dbReference>
<dbReference type="OrthoDB" id="41362at2759"/>
<dbReference type="InterPro" id="IPR029479">
    <property type="entry name" value="Nitroreductase"/>
</dbReference>